<evidence type="ECO:0000313" key="9">
    <source>
        <dbReference type="EMBL" id="GAA1922613.1"/>
    </source>
</evidence>
<feature type="transmembrane region" description="Helical" evidence="7">
    <location>
        <begin position="215"/>
        <end position="237"/>
    </location>
</feature>
<dbReference type="InterPro" id="IPR050901">
    <property type="entry name" value="BP-dep_ABC_trans_perm"/>
</dbReference>
<evidence type="ECO:0000313" key="10">
    <source>
        <dbReference type="Proteomes" id="UP001501343"/>
    </source>
</evidence>
<comment type="caution">
    <text evidence="9">The sequence shown here is derived from an EMBL/GenBank/DDBJ whole genome shotgun (WGS) entry which is preliminary data.</text>
</comment>
<evidence type="ECO:0000256" key="7">
    <source>
        <dbReference type="RuleBase" id="RU363032"/>
    </source>
</evidence>
<evidence type="ECO:0000259" key="8">
    <source>
        <dbReference type="PROSITE" id="PS50928"/>
    </source>
</evidence>
<comment type="similarity">
    <text evidence="7">Belongs to the binding-protein-dependent transport system permease family.</text>
</comment>
<dbReference type="PANTHER" id="PTHR32243">
    <property type="entry name" value="MALTOSE TRANSPORT SYSTEM PERMEASE-RELATED"/>
    <property type="match status" value="1"/>
</dbReference>
<evidence type="ECO:0000256" key="6">
    <source>
        <dbReference type="ARBA" id="ARBA00023136"/>
    </source>
</evidence>
<proteinExistence type="inferred from homology"/>
<dbReference type="InterPro" id="IPR000515">
    <property type="entry name" value="MetI-like"/>
</dbReference>
<dbReference type="SUPFAM" id="SSF161098">
    <property type="entry name" value="MetI-like"/>
    <property type="match status" value="1"/>
</dbReference>
<dbReference type="Proteomes" id="UP001501343">
    <property type="component" value="Unassembled WGS sequence"/>
</dbReference>
<name>A0ABN2PI96_9MICO</name>
<evidence type="ECO:0000256" key="2">
    <source>
        <dbReference type="ARBA" id="ARBA00022448"/>
    </source>
</evidence>
<dbReference type="CDD" id="cd06261">
    <property type="entry name" value="TM_PBP2"/>
    <property type="match status" value="1"/>
</dbReference>
<keyword evidence="2 7" id="KW-0813">Transport</keyword>
<feature type="transmembrane region" description="Helical" evidence="7">
    <location>
        <begin position="107"/>
        <end position="127"/>
    </location>
</feature>
<dbReference type="Pfam" id="PF00528">
    <property type="entry name" value="BPD_transp_1"/>
    <property type="match status" value="1"/>
</dbReference>
<keyword evidence="4 7" id="KW-0812">Transmembrane</keyword>
<keyword evidence="3" id="KW-1003">Cell membrane</keyword>
<evidence type="ECO:0000256" key="5">
    <source>
        <dbReference type="ARBA" id="ARBA00022989"/>
    </source>
</evidence>
<dbReference type="Gene3D" id="1.10.3720.10">
    <property type="entry name" value="MetI-like"/>
    <property type="match status" value="1"/>
</dbReference>
<accession>A0ABN2PI96</accession>
<feature type="transmembrane region" description="Helical" evidence="7">
    <location>
        <begin position="276"/>
        <end position="294"/>
    </location>
</feature>
<feature type="domain" description="ABC transmembrane type-1" evidence="8">
    <location>
        <begin position="103"/>
        <end position="294"/>
    </location>
</feature>
<dbReference type="PROSITE" id="PS50928">
    <property type="entry name" value="ABC_TM1"/>
    <property type="match status" value="1"/>
</dbReference>
<reference evidence="9 10" key="1">
    <citation type="journal article" date="2019" name="Int. J. Syst. Evol. Microbiol.">
        <title>The Global Catalogue of Microorganisms (GCM) 10K type strain sequencing project: providing services to taxonomists for standard genome sequencing and annotation.</title>
        <authorList>
            <consortium name="The Broad Institute Genomics Platform"/>
            <consortium name="The Broad Institute Genome Sequencing Center for Infectious Disease"/>
            <person name="Wu L."/>
            <person name="Ma J."/>
        </authorList>
    </citation>
    <scope>NUCLEOTIDE SEQUENCE [LARGE SCALE GENOMIC DNA]</scope>
    <source>
        <strain evidence="9 10">JCM 14900</strain>
    </source>
</reference>
<sequence length="309" mass="34013">MTAAALDRRPYDENDVIDAEPAFSAVLASQPRRRRKAGRSRWAVGITVTVIGLFAFLPLYWLVITSVTPDADVFAFPPRFFPSTFTLEHYVSVFSDPVIFEYLRNSVIVSVITAVLSVVVSMYMAYAFSKFRFRGRTSLMYFVLSSQMFPQALLLVTLYVLFAQFGLLNTYQALVISFTTFTLPLCVWMLKGFFDAMPDDLIEAAKLDGAGHWRTLHSVVLPLTAPGLVAAGLFAFVRGWNDFIFALTLAGPEKQTLPPGLVNTYIGEAATAWPELMAASLITSVPVCVAFILLQRHLVGGLTAGAVKG</sequence>
<keyword evidence="10" id="KW-1185">Reference proteome</keyword>
<feature type="transmembrane region" description="Helical" evidence="7">
    <location>
        <begin position="139"/>
        <end position="162"/>
    </location>
</feature>
<dbReference type="PANTHER" id="PTHR32243:SF18">
    <property type="entry name" value="INNER MEMBRANE ABC TRANSPORTER PERMEASE PROTEIN YCJP"/>
    <property type="match status" value="1"/>
</dbReference>
<feature type="transmembrane region" description="Helical" evidence="7">
    <location>
        <begin position="174"/>
        <end position="194"/>
    </location>
</feature>
<organism evidence="9 10">
    <name type="scientific">Microbacterium aoyamense</name>
    <dbReference type="NCBI Taxonomy" id="344166"/>
    <lineage>
        <taxon>Bacteria</taxon>
        <taxon>Bacillati</taxon>
        <taxon>Actinomycetota</taxon>
        <taxon>Actinomycetes</taxon>
        <taxon>Micrococcales</taxon>
        <taxon>Microbacteriaceae</taxon>
        <taxon>Microbacterium</taxon>
    </lineage>
</organism>
<dbReference type="EMBL" id="BAAAOF010000002">
    <property type="protein sequence ID" value="GAA1922613.1"/>
    <property type="molecule type" value="Genomic_DNA"/>
</dbReference>
<dbReference type="RefSeq" id="WP_248146663.1">
    <property type="nucleotide sequence ID" value="NZ_BAAAOF010000002.1"/>
</dbReference>
<protein>
    <submittedName>
        <fullName evidence="9">Carbohydrate ABC transporter permease</fullName>
    </submittedName>
</protein>
<gene>
    <name evidence="9" type="ORF">GCM10009775_13820</name>
</gene>
<evidence type="ECO:0000256" key="3">
    <source>
        <dbReference type="ARBA" id="ARBA00022475"/>
    </source>
</evidence>
<evidence type="ECO:0000256" key="1">
    <source>
        <dbReference type="ARBA" id="ARBA00004651"/>
    </source>
</evidence>
<keyword evidence="5 7" id="KW-1133">Transmembrane helix</keyword>
<dbReference type="InterPro" id="IPR035906">
    <property type="entry name" value="MetI-like_sf"/>
</dbReference>
<keyword evidence="6 7" id="KW-0472">Membrane</keyword>
<evidence type="ECO:0000256" key="4">
    <source>
        <dbReference type="ARBA" id="ARBA00022692"/>
    </source>
</evidence>
<feature type="transmembrane region" description="Helical" evidence="7">
    <location>
        <begin position="42"/>
        <end position="63"/>
    </location>
</feature>
<comment type="subcellular location">
    <subcellularLocation>
        <location evidence="1 7">Cell membrane</location>
        <topology evidence="1 7">Multi-pass membrane protein</topology>
    </subcellularLocation>
</comment>